<protein>
    <submittedName>
        <fullName evidence="2">Uncharacterized protein</fullName>
    </submittedName>
</protein>
<dbReference type="EMBL" id="BSUZ01000001">
    <property type="protein sequence ID" value="GMA86982.1"/>
    <property type="molecule type" value="Genomic_DNA"/>
</dbReference>
<dbReference type="Proteomes" id="UP001157017">
    <property type="component" value="Unassembled WGS sequence"/>
</dbReference>
<sequence>MTRAVGGDEPAPQADDAARQVGLPLRRRPGDQHGGPAVAVPLGLELRTAEVREPVVLPSAIACNPEACVTRLMAPATSASAPGGPVPETT</sequence>
<reference evidence="3" key="1">
    <citation type="journal article" date="2019" name="Int. J. Syst. Evol. Microbiol.">
        <title>The Global Catalogue of Microorganisms (GCM) 10K type strain sequencing project: providing services to taxonomists for standard genome sequencing and annotation.</title>
        <authorList>
            <consortium name="The Broad Institute Genomics Platform"/>
            <consortium name="The Broad Institute Genome Sequencing Center for Infectious Disease"/>
            <person name="Wu L."/>
            <person name="Ma J."/>
        </authorList>
    </citation>
    <scope>NUCLEOTIDE SEQUENCE [LARGE SCALE GENOMIC DNA]</scope>
    <source>
        <strain evidence="3">NBRC 108730</strain>
    </source>
</reference>
<proteinExistence type="predicted"/>
<organism evidence="2 3">
    <name type="scientific">Angustibacter aerolatus</name>
    <dbReference type="NCBI Taxonomy" id="1162965"/>
    <lineage>
        <taxon>Bacteria</taxon>
        <taxon>Bacillati</taxon>
        <taxon>Actinomycetota</taxon>
        <taxon>Actinomycetes</taxon>
        <taxon>Kineosporiales</taxon>
        <taxon>Kineosporiaceae</taxon>
    </lineage>
</organism>
<name>A0ABQ6JFK6_9ACTN</name>
<evidence type="ECO:0000256" key="1">
    <source>
        <dbReference type="SAM" id="MobiDB-lite"/>
    </source>
</evidence>
<keyword evidence="3" id="KW-1185">Reference proteome</keyword>
<accession>A0ABQ6JFK6</accession>
<comment type="caution">
    <text evidence="2">The sequence shown here is derived from an EMBL/GenBank/DDBJ whole genome shotgun (WGS) entry which is preliminary data.</text>
</comment>
<gene>
    <name evidence="2" type="ORF">GCM10025868_22320</name>
</gene>
<feature type="region of interest" description="Disordered" evidence="1">
    <location>
        <begin position="1"/>
        <end position="38"/>
    </location>
</feature>
<evidence type="ECO:0000313" key="3">
    <source>
        <dbReference type="Proteomes" id="UP001157017"/>
    </source>
</evidence>
<evidence type="ECO:0000313" key="2">
    <source>
        <dbReference type="EMBL" id="GMA86982.1"/>
    </source>
</evidence>